<protein>
    <submittedName>
        <fullName evidence="2">Dihydroorotase</fullName>
        <ecNumber evidence="2">3.5.2.3</ecNumber>
    </submittedName>
</protein>
<dbReference type="HOGENOM" id="CLU_015572_1_3_7"/>
<reference evidence="2 3" key="1">
    <citation type="journal article" date="2012" name="Proc. Natl. Acad. Sci. U.S.A.">
        <title>Genome and physiology of a model Epsilonproteobacterium responsible for sulfide detoxification in marine oxygen depletion zones.</title>
        <authorList>
            <person name="Grote J."/>
            <person name="Schott T."/>
            <person name="Bruckner C.G."/>
            <person name="Glockner F.O."/>
            <person name="Jost G."/>
            <person name="Teeling H."/>
            <person name="Labrenz M."/>
            <person name="Jurgens K."/>
        </authorList>
    </citation>
    <scope>NUCLEOTIDE SEQUENCE [LARGE SCALE GENOMIC DNA]</scope>
    <source>
        <strain evidence="2 3">GD1</strain>
    </source>
</reference>
<dbReference type="InterPro" id="IPR006680">
    <property type="entry name" value="Amidohydro-rel"/>
</dbReference>
<organism evidence="2 3">
    <name type="scientific">Sulfurimonas gotlandica (strain DSM 19862 / JCM 16533 / GD1)</name>
    <dbReference type="NCBI Taxonomy" id="929558"/>
    <lineage>
        <taxon>Bacteria</taxon>
        <taxon>Pseudomonadati</taxon>
        <taxon>Campylobacterota</taxon>
        <taxon>Epsilonproteobacteria</taxon>
        <taxon>Campylobacterales</taxon>
        <taxon>Sulfurimonadaceae</taxon>
        <taxon>Sulfurimonas</taxon>
    </lineage>
</organism>
<dbReference type="PANTHER" id="PTHR43668">
    <property type="entry name" value="ALLANTOINASE"/>
    <property type="match status" value="1"/>
</dbReference>
<dbReference type="SUPFAM" id="SSF51338">
    <property type="entry name" value="Composite domain of metallo-dependent hydrolases"/>
    <property type="match status" value="1"/>
</dbReference>
<name>B6BLA2_SULGG</name>
<keyword evidence="3" id="KW-1185">Reference proteome</keyword>
<dbReference type="GO" id="GO:0006145">
    <property type="term" value="P:purine nucleobase catabolic process"/>
    <property type="evidence" value="ECO:0007669"/>
    <property type="project" value="TreeGrafter"/>
</dbReference>
<dbReference type="InterPro" id="IPR032466">
    <property type="entry name" value="Metal_Hydrolase"/>
</dbReference>
<accession>H1FRK2</accession>
<evidence type="ECO:0000259" key="1">
    <source>
        <dbReference type="Pfam" id="PF01979"/>
    </source>
</evidence>
<proteinExistence type="predicted"/>
<accession>B6BLA2</accession>
<feature type="domain" description="Amidohydrolase-related" evidence="1">
    <location>
        <begin position="138"/>
        <end position="393"/>
    </location>
</feature>
<dbReference type="OrthoDB" id="9803027at2"/>
<evidence type="ECO:0000313" key="2">
    <source>
        <dbReference type="EMBL" id="EHP28555.1"/>
    </source>
</evidence>
<dbReference type="SUPFAM" id="SSF51556">
    <property type="entry name" value="Metallo-dependent hydrolases"/>
    <property type="match status" value="1"/>
</dbReference>
<comment type="caution">
    <text evidence="2">The sequence shown here is derived from an EMBL/GenBank/DDBJ whole genome shotgun (WGS) entry which is preliminary data.</text>
</comment>
<dbReference type="AlphaFoldDB" id="B6BLA2"/>
<dbReference type="Gene3D" id="3.20.20.140">
    <property type="entry name" value="Metal-dependent hydrolases"/>
    <property type="match status" value="1"/>
</dbReference>
<dbReference type="Pfam" id="PF01979">
    <property type="entry name" value="Amidohydro_1"/>
    <property type="match status" value="1"/>
</dbReference>
<dbReference type="GO" id="GO:0004038">
    <property type="term" value="F:allantoinase activity"/>
    <property type="evidence" value="ECO:0007669"/>
    <property type="project" value="TreeGrafter"/>
</dbReference>
<gene>
    <name evidence="2" type="ORF">SMGD1_0028</name>
</gene>
<dbReference type="eggNOG" id="COG0044">
    <property type="taxonomic scope" value="Bacteria"/>
</dbReference>
<dbReference type="STRING" id="929558.SMGD1_0028"/>
<dbReference type="GO" id="GO:0004151">
    <property type="term" value="F:dihydroorotase activity"/>
    <property type="evidence" value="ECO:0007669"/>
    <property type="project" value="UniProtKB-EC"/>
</dbReference>
<sequence length="397" mass="42991">MIISNAVVCDVNGEYKSDIRIEDGIITELGSDLEGSEITDAKGAYFLPLLVDTNVRLHDSTLNSKNIKAISKEAYLGGVGHVVLNADSNPAIDNEVVLEFAQNGLHNLEGAKIDLMLNSLKEDSTLSNIAILLKRGAVAPYMSTIAKNDVAIKIAEYAQMYKVTLFCKAEDNSLIKSGVMLDGDVSSKLGLAGIPDLSEVLHVSRMIEIARHFNIKILFKSIASPRSISLITKAKEDGVDVRCEVSIHHLTNSDEACEGFNTTAKLDPPLASASDVKLLRAALKNKEIDVLTTLHQPSSPLNKEVAFYDADYGCEALCDAMPLYYTKLVKTGLLTMSELVKLTSQNPAKSIGLDAGEIKVGTPANAFLFATEVIREVENEQSLYNGEKLSGEVINIF</sequence>
<dbReference type="InterPro" id="IPR050138">
    <property type="entry name" value="DHOase/Allantoinase_Hydrolase"/>
</dbReference>
<dbReference type="EMBL" id="AFRZ01000001">
    <property type="protein sequence ID" value="EHP28555.1"/>
    <property type="molecule type" value="Genomic_DNA"/>
</dbReference>
<dbReference type="EC" id="3.5.2.3" evidence="2"/>
<dbReference type="PATRIC" id="fig|929558.5.peg.27"/>
<dbReference type="RefSeq" id="WP_008338541.1">
    <property type="nucleotide sequence ID" value="NZ_AFRZ01000001.1"/>
</dbReference>
<evidence type="ECO:0000313" key="3">
    <source>
        <dbReference type="Proteomes" id="UP000006431"/>
    </source>
</evidence>
<keyword evidence="2" id="KW-0378">Hydrolase</keyword>
<dbReference type="GO" id="GO:0005737">
    <property type="term" value="C:cytoplasm"/>
    <property type="evidence" value="ECO:0007669"/>
    <property type="project" value="TreeGrafter"/>
</dbReference>
<dbReference type="Proteomes" id="UP000006431">
    <property type="component" value="Unassembled WGS sequence"/>
</dbReference>
<dbReference type="InterPro" id="IPR011059">
    <property type="entry name" value="Metal-dep_hydrolase_composite"/>
</dbReference>
<dbReference type="PANTHER" id="PTHR43668:SF2">
    <property type="entry name" value="ALLANTOINASE"/>
    <property type="match status" value="1"/>
</dbReference>